<sequence length="312" mass="35351">MSSRITIARPAVNLKALRLHRISAPRRMGIAANHADHEPAHTSTNDSILDKYEQRMKKILTSCGHSRSLVFISTVVVVSSFFFPAVWVGKAFKRGSSLRSRLPYPFLSTTIVGALFWASVVAFPIITLSASVLAGLIATYARRMSIEIRRLGHVISNRLCHMDAYVANRYALLQMLLENWASDLLDRFEKRGRDHEVNSDALRPDQNNGPLLSAAQDVSKEEPRPEIRRSSEMDMEQGHLPPNPTFQTNKNGVDTIPEPTFFPTIHERDAKVRLLKEIEPDLEIELKRLRLIPAFDAEGWLFISWMVNLTKN</sequence>
<reference evidence="4" key="1">
    <citation type="journal article" date="2014" name="Proc. Natl. Acad. Sci. U.S.A.">
        <title>Extensive sampling of basidiomycete genomes demonstrates inadequacy of the white-rot/brown-rot paradigm for wood decay fungi.</title>
        <authorList>
            <person name="Riley R."/>
            <person name="Salamov A.A."/>
            <person name="Brown D.W."/>
            <person name="Nagy L.G."/>
            <person name="Floudas D."/>
            <person name="Held B.W."/>
            <person name="Levasseur A."/>
            <person name="Lombard V."/>
            <person name="Morin E."/>
            <person name="Otillar R."/>
            <person name="Lindquist E.A."/>
            <person name="Sun H."/>
            <person name="LaButti K.M."/>
            <person name="Schmutz J."/>
            <person name="Jabbour D."/>
            <person name="Luo H."/>
            <person name="Baker S.E."/>
            <person name="Pisabarro A.G."/>
            <person name="Walton J.D."/>
            <person name="Blanchette R.A."/>
            <person name="Henrissat B."/>
            <person name="Martin F."/>
            <person name="Cullen D."/>
            <person name="Hibbett D.S."/>
            <person name="Grigoriev I.V."/>
        </authorList>
    </citation>
    <scope>NUCLEOTIDE SEQUENCE [LARGE SCALE GENOMIC DNA]</scope>
    <source>
        <strain evidence="4">CBS 339.88</strain>
    </source>
</reference>
<dbReference type="AlphaFoldDB" id="A0A067T1Q2"/>
<keyword evidence="2" id="KW-1133">Transmembrane helix</keyword>
<evidence type="ECO:0000256" key="2">
    <source>
        <dbReference type="SAM" id="Phobius"/>
    </source>
</evidence>
<evidence type="ECO:0000256" key="1">
    <source>
        <dbReference type="SAM" id="MobiDB-lite"/>
    </source>
</evidence>
<feature type="transmembrane region" description="Helical" evidence="2">
    <location>
        <begin position="107"/>
        <end position="140"/>
    </location>
</feature>
<evidence type="ECO:0000313" key="4">
    <source>
        <dbReference type="Proteomes" id="UP000027222"/>
    </source>
</evidence>
<dbReference type="Proteomes" id="UP000027222">
    <property type="component" value="Unassembled WGS sequence"/>
</dbReference>
<dbReference type="HOGENOM" id="CLU_891487_0_0_1"/>
<keyword evidence="2" id="KW-0812">Transmembrane</keyword>
<feature type="compositionally biased region" description="Basic and acidic residues" evidence="1">
    <location>
        <begin position="218"/>
        <end position="232"/>
    </location>
</feature>
<feature type="transmembrane region" description="Helical" evidence="2">
    <location>
        <begin position="68"/>
        <end position="87"/>
    </location>
</feature>
<name>A0A067T1Q2_GALM3</name>
<evidence type="ECO:0000313" key="3">
    <source>
        <dbReference type="EMBL" id="KDR77120.1"/>
    </source>
</evidence>
<accession>A0A067T1Q2</accession>
<gene>
    <name evidence="3" type="ORF">GALMADRAFT_225250</name>
</gene>
<protein>
    <submittedName>
        <fullName evidence="3">Uncharacterized protein</fullName>
    </submittedName>
</protein>
<feature type="region of interest" description="Disordered" evidence="1">
    <location>
        <begin position="196"/>
        <end position="251"/>
    </location>
</feature>
<dbReference type="EMBL" id="KL142377">
    <property type="protein sequence ID" value="KDR77120.1"/>
    <property type="molecule type" value="Genomic_DNA"/>
</dbReference>
<organism evidence="3 4">
    <name type="scientific">Galerina marginata (strain CBS 339.88)</name>
    <dbReference type="NCBI Taxonomy" id="685588"/>
    <lineage>
        <taxon>Eukaryota</taxon>
        <taxon>Fungi</taxon>
        <taxon>Dikarya</taxon>
        <taxon>Basidiomycota</taxon>
        <taxon>Agaricomycotina</taxon>
        <taxon>Agaricomycetes</taxon>
        <taxon>Agaricomycetidae</taxon>
        <taxon>Agaricales</taxon>
        <taxon>Agaricineae</taxon>
        <taxon>Strophariaceae</taxon>
        <taxon>Galerina</taxon>
    </lineage>
</organism>
<proteinExistence type="predicted"/>
<keyword evidence="4" id="KW-1185">Reference proteome</keyword>
<keyword evidence="2" id="KW-0472">Membrane</keyword>